<proteinExistence type="predicted"/>
<reference evidence="1" key="2">
    <citation type="journal article" date="2022" name="New Phytol.">
        <title>Evolutionary transition to the ectomycorrhizal habit in the genomes of a hyperdiverse lineage of mushroom-forming fungi.</title>
        <authorList>
            <person name="Looney B."/>
            <person name="Miyauchi S."/>
            <person name="Morin E."/>
            <person name="Drula E."/>
            <person name="Courty P.E."/>
            <person name="Kohler A."/>
            <person name="Kuo A."/>
            <person name="LaButti K."/>
            <person name="Pangilinan J."/>
            <person name="Lipzen A."/>
            <person name="Riley R."/>
            <person name="Andreopoulos W."/>
            <person name="He G."/>
            <person name="Johnson J."/>
            <person name="Nolan M."/>
            <person name="Tritt A."/>
            <person name="Barry K.W."/>
            <person name="Grigoriev I.V."/>
            <person name="Nagy L.G."/>
            <person name="Hibbett D."/>
            <person name="Henrissat B."/>
            <person name="Matheny P.B."/>
            <person name="Labbe J."/>
            <person name="Martin F.M."/>
        </authorList>
    </citation>
    <scope>NUCLEOTIDE SEQUENCE</scope>
    <source>
        <strain evidence="1">FP105234-sp</strain>
    </source>
</reference>
<dbReference type="EMBL" id="MU276031">
    <property type="protein sequence ID" value="KAI0043150.1"/>
    <property type="molecule type" value="Genomic_DNA"/>
</dbReference>
<reference evidence="1" key="1">
    <citation type="submission" date="2021-02" db="EMBL/GenBank/DDBJ databases">
        <authorList>
            <consortium name="DOE Joint Genome Institute"/>
            <person name="Ahrendt S."/>
            <person name="Looney B.P."/>
            <person name="Miyauchi S."/>
            <person name="Morin E."/>
            <person name="Drula E."/>
            <person name="Courty P.E."/>
            <person name="Chicoki N."/>
            <person name="Fauchery L."/>
            <person name="Kohler A."/>
            <person name="Kuo A."/>
            <person name="Labutti K."/>
            <person name="Pangilinan J."/>
            <person name="Lipzen A."/>
            <person name="Riley R."/>
            <person name="Andreopoulos W."/>
            <person name="He G."/>
            <person name="Johnson J."/>
            <person name="Barry K.W."/>
            <person name="Grigoriev I.V."/>
            <person name="Nagy L."/>
            <person name="Hibbett D."/>
            <person name="Henrissat B."/>
            <person name="Matheny P.B."/>
            <person name="Labbe J."/>
            <person name="Martin F."/>
        </authorList>
    </citation>
    <scope>NUCLEOTIDE SEQUENCE</scope>
    <source>
        <strain evidence="1">FP105234-sp</strain>
    </source>
</reference>
<dbReference type="Proteomes" id="UP000814033">
    <property type="component" value="Unassembled WGS sequence"/>
</dbReference>
<keyword evidence="2" id="KW-1185">Reference proteome</keyword>
<name>A0ACB8RGV7_9AGAM</name>
<evidence type="ECO:0000313" key="1">
    <source>
        <dbReference type="EMBL" id="KAI0043150.1"/>
    </source>
</evidence>
<organism evidence="1 2">
    <name type="scientific">Auriscalpium vulgare</name>
    <dbReference type="NCBI Taxonomy" id="40419"/>
    <lineage>
        <taxon>Eukaryota</taxon>
        <taxon>Fungi</taxon>
        <taxon>Dikarya</taxon>
        <taxon>Basidiomycota</taxon>
        <taxon>Agaricomycotina</taxon>
        <taxon>Agaricomycetes</taxon>
        <taxon>Russulales</taxon>
        <taxon>Auriscalpiaceae</taxon>
        <taxon>Auriscalpium</taxon>
    </lineage>
</organism>
<sequence length="450" mass="44251">MFSSTSLLALLGAGLAVAAPIFPRDVTLDPAATAEAQQRDDTATRAFTAAPIKTATGQCLTIDPNSGDFRENLIPITTAACDGSSAQQWDIITSGKHNNVAGAALVVSTLTNGCLNFDPRRAAGNQVLLFSCGGRADGGGAVTNSQLFNFAGGAGPLALVPQNGNNAVCLTIDGTNLDQTACNPAAPSGDELFTIGSGSGAAAPPTASATSSVVGGDNAESAATTSAAAASTNAAAASTNAAAASTSAAAASTTTAAASTTTAASTSAAAAAAPTGTTVLDAAAVAESQQRDNTATRAFSDAQIKTSSGQCLSVDANSGDFRENLIPITAADCDGSAGQKWDVITAGEHNNIPGNALFVSTLTQGCLNFDPRRAAGNQVLLFSCGGRADGGGSVTDSQLFTFTGGAAPLALTPLNGNNAVCLTVNGDNNLDQEACTASSPSANELFTIAS</sequence>
<comment type="caution">
    <text evidence="1">The sequence shown here is derived from an EMBL/GenBank/DDBJ whole genome shotgun (WGS) entry which is preliminary data.</text>
</comment>
<protein>
    <submittedName>
        <fullName evidence="1">Uncharacterized protein</fullName>
    </submittedName>
</protein>
<accession>A0ACB8RGV7</accession>
<gene>
    <name evidence="1" type="ORF">FA95DRAFT_441227</name>
</gene>
<evidence type="ECO:0000313" key="2">
    <source>
        <dbReference type="Proteomes" id="UP000814033"/>
    </source>
</evidence>